<proteinExistence type="inferred from homology"/>
<organism evidence="8 9">
    <name type="scientific">Gimesia chilikensis</name>
    <dbReference type="NCBI Taxonomy" id="2605989"/>
    <lineage>
        <taxon>Bacteria</taxon>
        <taxon>Pseudomonadati</taxon>
        <taxon>Planctomycetota</taxon>
        <taxon>Planctomycetia</taxon>
        <taxon>Planctomycetales</taxon>
        <taxon>Planctomycetaceae</taxon>
        <taxon>Gimesia</taxon>
    </lineage>
</organism>
<dbReference type="Pfam" id="PF13102">
    <property type="entry name" value="Phage_int_SAM_5"/>
    <property type="match status" value="1"/>
</dbReference>
<dbReference type="OrthoDB" id="289492at2"/>
<dbReference type="Gene3D" id="1.10.150.130">
    <property type="match status" value="1"/>
</dbReference>
<dbReference type="CDD" id="cd00796">
    <property type="entry name" value="INT_Rci_Hp1_C"/>
    <property type="match status" value="1"/>
</dbReference>
<evidence type="ECO:0000256" key="2">
    <source>
        <dbReference type="ARBA" id="ARBA00022908"/>
    </source>
</evidence>
<reference evidence="8 9" key="1">
    <citation type="submission" date="2019-02" db="EMBL/GenBank/DDBJ databases">
        <title>Deep-cultivation of Planctomycetes and their phenomic and genomic characterization uncovers novel biology.</title>
        <authorList>
            <person name="Wiegand S."/>
            <person name="Jogler M."/>
            <person name="Boedeker C."/>
            <person name="Pinto D."/>
            <person name="Vollmers J."/>
            <person name="Rivas-Marin E."/>
            <person name="Kohn T."/>
            <person name="Peeters S.H."/>
            <person name="Heuer A."/>
            <person name="Rast P."/>
            <person name="Oberbeckmann S."/>
            <person name="Bunk B."/>
            <person name="Jeske O."/>
            <person name="Meyerdierks A."/>
            <person name="Storesund J.E."/>
            <person name="Kallscheuer N."/>
            <person name="Luecker S."/>
            <person name="Lage O.M."/>
            <person name="Pohl T."/>
            <person name="Merkel B.J."/>
            <person name="Hornburger P."/>
            <person name="Mueller R.-W."/>
            <person name="Bruemmer F."/>
            <person name="Labrenz M."/>
            <person name="Spormann A.M."/>
            <person name="Op den Camp H."/>
            <person name="Overmann J."/>
            <person name="Amann R."/>
            <person name="Jetten M.S.M."/>
            <person name="Mascher T."/>
            <person name="Medema M.H."/>
            <person name="Devos D.P."/>
            <person name="Kaster A.-K."/>
            <person name="Ovreas L."/>
            <person name="Rohde M."/>
            <person name="Galperin M.Y."/>
            <person name="Jogler C."/>
        </authorList>
    </citation>
    <scope>NUCLEOTIDE SEQUENCE [LARGE SCALE GENOMIC DNA]</scope>
    <source>
        <strain evidence="8 9">HG66A1</strain>
    </source>
</reference>
<dbReference type="InterPro" id="IPR011010">
    <property type="entry name" value="DNA_brk_join_enz"/>
</dbReference>
<name>A0A517PST4_9PLAN</name>
<dbReference type="InterPro" id="IPR013762">
    <property type="entry name" value="Integrase-like_cat_sf"/>
</dbReference>
<dbReference type="RefSeq" id="WP_145188251.1">
    <property type="nucleotide sequence ID" value="NZ_CP036266.1"/>
</dbReference>
<accession>A0A517PST4</accession>
<feature type="domain" description="Core-binding (CB)" evidence="7">
    <location>
        <begin position="76"/>
        <end position="161"/>
    </location>
</feature>
<dbReference type="InterPro" id="IPR044068">
    <property type="entry name" value="CB"/>
</dbReference>
<keyword evidence="4" id="KW-0233">DNA recombination</keyword>
<dbReference type="EMBL" id="CP036266">
    <property type="protein sequence ID" value="QDT22428.1"/>
    <property type="molecule type" value="Genomic_DNA"/>
</dbReference>
<protein>
    <submittedName>
        <fullName evidence="8">Tyrosine recombinase XerC</fullName>
    </submittedName>
</protein>
<dbReference type="GO" id="GO:0006310">
    <property type="term" value="P:DNA recombination"/>
    <property type="evidence" value="ECO:0007669"/>
    <property type="project" value="UniProtKB-KW"/>
</dbReference>
<evidence type="ECO:0000256" key="4">
    <source>
        <dbReference type="ARBA" id="ARBA00023172"/>
    </source>
</evidence>
<dbReference type="PROSITE" id="PS51900">
    <property type="entry name" value="CB"/>
    <property type="match status" value="1"/>
</dbReference>
<dbReference type="InterPro" id="IPR010998">
    <property type="entry name" value="Integrase_recombinase_N"/>
</dbReference>
<evidence type="ECO:0000256" key="3">
    <source>
        <dbReference type="ARBA" id="ARBA00023125"/>
    </source>
</evidence>
<evidence type="ECO:0000313" key="8">
    <source>
        <dbReference type="EMBL" id="QDT22428.1"/>
    </source>
</evidence>
<dbReference type="InterPro" id="IPR002104">
    <property type="entry name" value="Integrase_catalytic"/>
</dbReference>
<keyword evidence="2" id="KW-0229">DNA integration</keyword>
<dbReference type="AlphaFoldDB" id="A0A517PST4"/>
<dbReference type="InterPro" id="IPR025269">
    <property type="entry name" value="SAM-like_dom"/>
</dbReference>
<feature type="domain" description="Tyr recombinase" evidence="6">
    <location>
        <begin position="182"/>
        <end position="361"/>
    </location>
</feature>
<keyword evidence="9" id="KW-1185">Reference proteome</keyword>
<dbReference type="SUPFAM" id="SSF56349">
    <property type="entry name" value="DNA breaking-rejoining enzymes"/>
    <property type="match status" value="1"/>
</dbReference>
<dbReference type="PANTHER" id="PTHR30349:SF64">
    <property type="entry name" value="PROPHAGE INTEGRASE INTD-RELATED"/>
    <property type="match status" value="1"/>
</dbReference>
<dbReference type="GO" id="GO:0015074">
    <property type="term" value="P:DNA integration"/>
    <property type="evidence" value="ECO:0007669"/>
    <property type="project" value="UniProtKB-KW"/>
</dbReference>
<dbReference type="Pfam" id="PF00589">
    <property type="entry name" value="Phage_integrase"/>
    <property type="match status" value="1"/>
</dbReference>
<dbReference type="InterPro" id="IPR050090">
    <property type="entry name" value="Tyrosine_recombinase_XerCD"/>
</dbReference>
<sequence>MNTKIKNVNMNNERVGEVASIFNRNGVWYLNMQFRGKQIRKSLKTSNKKEARARALALERELLKGEAVKTVESEPALITDAIEALIQSCKTEELRPKTISKYRQVLKGVADFAESRDLYKLEQLDMRFVDAYRQYRKQDGAKPKTIYTEVGVIRRLLLFAKTRRMLNEDPLEGLKLTEPKSEPQPFWSWEEVEQVLTSSSKVHWPVFTFLAETGLRIGELRWLTWDDVELKQGLIHVRPKDDWTTKTGNVRSIPISARARKVLQAQPRRSRWVFTARASKRYPQGDHQISERRLLESLKRTLKKLGLKGHLHTFRHSFISRAIVQGIPEAIIRKWVGHVDHKTLQHYTHIADRESQAAMQRLNRSEP</sequence>
<dbReference type="PROSITE" id="PS51898">
    <property type="entry name" value="TYR_RECOMBINASE"/>
    <property type="match status" value="1"/>
</dbReference>
<gene>
    <name evidence="8" type="primary">xerC_3</name>
    <name evidence="8" type="ORF">HG66A1_42360</name>
</gene>
<dbReference type="Proteomes" id="UP000320421">
    <property type="component" value="Chromosome"/>
</dbReference>
<dbReference type="Gene3D" id="1.10.443.10">
    <property type="entry name" value="Intergrase catalytic core"/>
    <property type="match status" value="1"/>
</dbReference>
<keyword evidence="3 5" id="KW-0238">DNA-binding</keyword>
<evidence type="ECO:0000256" key="5">
    <source>
        <dbReference type="PROSITE-ProRule" id="PRU01248"/>
    </source>
</evidence>
<evidence type="ECO:0000313" key="9">
    <source>
        <dbReference type="Proteomes" id="UP000320421"/>
    </source>
</evidence>
<comment type="similarity">
    <text evidence="1">Belongs to the 'phage' integrase family.</text>
</comment>
<dbReference type="GO" id="GO:0003677">
    <property type="term" value="F:DNA binding"/>
    <property type="evidence" value="ECO:0007669"/>
    <property type="project" value="UniProtKB-UniRule"/>
</dbReference>
<evidence type="ECO:0000259" key="7">
    <source>
        <dbReference type="PROSITE" id="PS51900"/>
    </source>
</evidence>
<evidence type="ECO:0000259" key="6">
    <source>
        <dbReference type="PROSITE" id="PS51898"/>
    </source>
</evidence>
<dbReference type="PANTHER" id="PTHR30349">
    <property type="entry name" value="PHAGE INTEGRASE-RELATED"/>
    <property type="match status" value="1"/>
</dbReference>
<evidence type="ECO:0000256" key="1">
    <source>
        <dbReference type="ARBA" id="ARBA00008857"/>
    </source>
</evidence>